<dbReference type="PANTHER" id="PTHR48054:SF94">
    <property type="entry name" value="LEUCINE-RICH REPEAT RECEPTOR-LIKE PROTEIN FASCIATED EAR2"/>
    <property type="match status" value="1"/>
</dbReference>
<dbReference type="InterPro" id="IPR001611">
    <property type="entry name" value="Leu-rich_rpt"/>
</dbReference>
<dbReference type="OrthoDB" id="205182at2759"/>
<dbReference type="InterPro" id="IPR032675">
    <property type="entry name" value="LRR_dom_sf"/>
</dbReference>
<proteinExistence type="predicted"/>
<sequence length="390" mass="42624">MDAVSPASTVRTLDDEFSPTSTNRSLDHEAATDDENTPTTLRRNDLSFHAAGDARDWESSIAAMESQSESWQDCCDFLKVPFGPLLHCLSFLDGSGLARLETACPPLLRTRVCESASKATVLAALRRASDKAPAVDTSWKRLAGWIGSPPAWRVLRELHCTTNGTKWSWREGWASPGDWPDVSKWFGVRCKRGRVVGLRLFDNGLSGGLPRSVGRLSNLRELLLQHNSLTGMLPESLGDLSRLEALDVSNNSFEGGLDAIARCKRLEYLNCSQNNFTGSLPDLRLSKLEAFHCDRNQLSGSLQVLGRLRSLEVLNASRNNFEGALPDLSRLSKLKACFLGHNRLTGSLRDLDIGASLVELYVNDNSLDVDELPAALAALNVCFTAGNGVP</sequence>
<dbReference type="EMBL" id="CAKKNE010000006">
    <property type="protein sequence ID" value="CAH0379457.1"/>
    <property type="molecule type" value="Genomic_DNA"/>
</dbReference>
<dbReference type="AlphaFoldDB" id="A0A8J2X787"/>
<organism evidence="3 4">
    <name type="scientific">Pelagomonas calceolata</name>
    <dbReference type="NCBI Taxonomy" id="35677"/>
    <lineage>
        <taxon>Eukaryota</taxon>
        <taxon>Sar</taxon>
        <taxon>Stramenopiles</taxon>
        <taxon>Ochrophyta</taxon>
        <taxon>Pelagophyceae</taxon>
        <taxon>Pelagomonadales</taxon>
        <taxon>Pelagomonadaceae</taxon>
        <taxon>Pelagomonas</taxon>
    </lineage>
</organism>
<feature type="region of interest" description="Disordered" evidence="2">
    <location>
        <begin position="1"/>
        <end position="41"/>
    </location>
</feature>
<evidence type="ECO:0000313" key="4">
    <source>
        <dbReference type="Proteomes" id="UP000789595"/>
    </source>
</evidence>
<evidence type="ECO:0000313" key="3">
    <source>
        <dbReference type="EMBL" id="CAH0379457.1"/>
    </source>
</evidence>
<protein>
    <submittedName>
        <fullName evidence="3">Uncharacterized protein</fullName>
    </submittedName>
</protein>
<dbReference type="Gene3D" id="3.80.10.10">
    <property type="entry name" value="Ribonuclease Inhibitor"/>
    <property type="match status" value="2"/>
</dbReference>
<dbReference type="SUPFAM" id="SSF52058">
    <property type="entry name" value="L domain-like"/>
    <property type="match status" value="1"/>
</dbReference>
<comment type="caution">
    <text evidence="3">The sequence shown here is derived from an EMBL/GenBank/DDBJ whole genome shotgun (WGS) entry which is preliminary data.</text>
</comment>
<dbReference type="Pfam" id="PF13855">
    <property type="entry name" value="LRR_8"/>
    <property type="match status" value="1"/>
</dbReference>
<name>A0A8J2X787_9STRA</name>
<evidence type="ECO:0000256" key="1">
    <source>
        <dbReference type="ARBA" id="ARBA00022737"/>
    </source>
</evidence>
<dbReference type="PANTHER" id="PTHR48054">
    <property type="entry name" value="RECEPTOR KINASE-LIKE PROTEIN XA21"/>
    <property type="match status" value="1"/>
</dbReference>
<feature type="compositionally biased region" description="Polar residues" evidence="2">
    <location>
        <begin position="1"/>
        <end position="11"/>
    </location>
</feature>
<keyword evidence="1" id="KW-0677">Repeat</keyword>
<accession>A0A8J2X787</accession>
<reference evidence="3" key="1">
    <citation type="submission" date="2021-11" db="EMBL/GenBank/DDBJ databases">
        <authorList>
            <consortium name="Genoscope - CEA"/>
            <person name="William W."/>
        </authorList>
    </citation>
    <scope>NUCLEOTIDE SEQUENCE</scope>
</reference>
<dbReference type="FunFam" id="3.80.10.10:FF:000383">
    <property type="entry name" value="Leucine-rich repeat receptor protein kinase EMS1"/>
    <property type="match status" value="1"/>
</dbReference>
<dbReference type="Proteomes" id="UP000789595">
    <property type="component" value="Unassembled WGS sequence"/>
</dbReference>
<keyword evidence="4" id="KW-1185">Reference proteome</keyword>
<dbReference type="InterPro" id="IPR052592">
    <property type="entry name" value="LRR-RLK"/>
</dbReference>
<gene>
    <name evidence="3" type="ORF">PECAL_6P10820</name>
</gene>
<evidence type="ECO:0000256" key="2">
    <source>
        <dbReference type="SAM" id="MobiDB-lite"/>
    </source>
</evidence>